<evidence type="ECO:0000313" key="3">
    <source>
        <dbReference type="Proteomes" id="UP000078576"/>
    </source>
</evidence>
<dbReference type="Proteomes" id="UP000078576">
    <property type="component" value="Unassembled WGS sequence"/>
</dbReference>
<keyword evidence="3" id="KW-1185">Reference proteome</keyword>
<sequence>MATAFVASTPAPGSPASINTPPTPRLGGFADNWEPYTPVRKSARLSSRSAANRTPSPHQSGRTSQSHQLRASPRSTPHKHQSTSTSTSTSASTSKMTSSPATTSPQKKRLAPSDNRRASSSLTAESIRNAAAALGQSQQMDSHTTASSSQAALALPTPAKTPAHKHSTQSDKNVNAIARNLFSKPQSPKKTRTKQYKLVSFETETETETFQIYTDSQDRVPEPDAADDNPFYGEAGIAASARPVRRSSRNRKSAAGESISEVLDEVVKREDGLLYVFRGKKIFRKFTDGEGSSRPQVKPRLLFPSAKNNENDLVHPDEEAETDIEEEPVKQKVDTKDEVETPAEAIEEKADTPKAPKFAPVSPPATSRATRSKKIIADEPTPVKARRPGNRSPFDGWKRTKTASQSSAHGQKRAGETLSGASASKRTRV</sequence>
<feature type="compositionally biased region" description="Polar residues" evidence="1">
    <location>
        <begin position="54"/>
        <end position="69"/>
    </location>
</feature>
<evidence type="ECO:0000313" key="2">
    <source>
        <dbReference type="EMBL" id="KUI53027.1"/>
    </source>
</evidence>
<feature type="compositionally biased region" description="Low complexity" evidence="1">
    <location>
        <begin position="82"/>
        <end position="104"/>
    </location>
</feature>
<feature type="region of interest" description="Disordered" evidence="1">
    <location>
        <begin position="211"/>
        <end position="236"/>
    </location>
</feature>
<proteinExistence type="predicted"/>
<organism evidence="2 3">
    <name type="scientific">Cytospora mali</name>
    <name type="common">Apple Valsa canker fungus</name>
    <name type="synonym">Valsa mali</name>
    <dbReference type="NCBI Taxonomy" id="578113"/>
    <lineage>
        <taxon>Eukaryota</taxon>
        <taxon>Fungi</taxon>
        <taxon>Dikarya</taxon>
        <taxon>Ascomycota</taxon>
        <taxon>Pezizomycotina</taxon>
        <taxon>Sordariomycetes</taxon>
        <taxon>Sordariomycetidae</taxon>
        <taxon>Diaporthales</taxon>
        <taxon>Cytosporaceae</taxon>
        <taxon>Cytospora</taxon>
    </lineage>
</organism>
<evidence type="ECO:0000256" key="1">
    <source>
        <dbReference type="SAM" id="MobiDB-lite"/>
    </source>
</evidence>
<accession>A0A194UMZ0</accession>
<feature type="compositionally biased region" description="Low complexity" evidence="1">
    <location>
        <begin position="144"/>
        <end position="161"/>
    </location>
</feature>
<feature type="region of interest" description="Disordered" evidence="1">
    <location>
        <begin position="1"/>
        <end position="196"/>
    </location>
</feature>
<feature type="compositionally biased region" description="Polar residues" evidence="1">
    <location>
        <begin position="419"/>
        <end position="429"/>
    </location>
</feature>
<reference evidence="3" key="1">
    <citation type="submission" date="2014-12" db="EMBL/GenBank/DDBJ databases">
        <title>Genome Sequence of Valsa Canker Pathogens Uncovers a Specific Adaption of Colonization on Woody Bark.</title>
        <authorList>
            <person name="Yin Z."/>
            <person name="Liu H."/>
            <person name="Gao X."/>
            <person name="Li Z."/>
            <person name="Song N."/>
            <person name="Ke X."/>
            <person name="Dai Q."/>
            <person name="Wu Y."/>
            <person name="Sun Y."/>
            <person name="Xu J.-R."/>
            <person name="Kang Z.K."/>
            <person name="Wang L."/>
            <person name="Huang L."/>
        </authorList>
    </citation>
    <scope>NUCLEOTIDE SEQUENCE [LARGE SCALE GENOMIC DNA]</scope>
    <source>
        <strain evidence="3">SXYL134</strain>
    </source>
</reference>
<protein>
    <submittedName>
        <fullName evidence="2">Uncharacterized protein</fullName>
    </submittedName>
</protein>
<feature type="compositionally biased region" description="Basic and acidic residues" evidence="1">
    <location>
        <begin position="327"/>
        <end position="339"/>
    </location>
</feature>
<feature type="region of interest" description="Disordered" evidence="1">
    <location>
        <begin position="287"/>
        <end position="429"/>
    </location>
</feature>
<feature type="compositionally biased region" description="Low complexity" evidence="1">
    <location>
        <begin position="44"/>
        <end position="53"/>
    </location>
</feature>
<dbReference type="AlphaFoldDB" id="A0A194UMZ0"/>
<dbReference type="EMBL" id="KN714667">
    <property type="protein sequence ID" value="KUI53027.1"/>
    <property type="molecule type" value="Genomic_DNA"/>
</dbReference>
<dbReference type="OrthoDB" id="5398515at2759"/>
<name>A0A194UMZ0_CYTMA</name>
<gene>
    <name evidence="2" type="ORF">VP1G_00512</name>
</gene>